<dbReference type="Proteomes" id="UP000000653">
    <property type="component" value="Chromosome"/>
</dbReference>
<accession>A0A0H2ZM79</accession>
<dbReference type="InterPro" id="IPR015797">
    <property type="entry name" value="NUDIX_hydrolase-like_dom_sf"/>
</dbReference>
<feature type="domain" description="Nudix hydrolase" evidence="4">
    <location>
        <begin position="4"/>
        <end position="131"/>
    </location>
</feature>
<dbReference type="InterPro" id="IPR020084">
    <property type="entry name" value="NUDIX_hydrolase_CS"/>
</dbReference>
<name>A0A0H2ZM79_PSEAB</name>
<protein>
    <recommendedName>
        <fullName evidence="4">Nudix hydrolase domain-containing protein</fullName>
    </recommendedName>
</protein>
<evidence type="ECO:0000256" key="1">
    <source>
        <dbReference type="ARBA" id="ARBA00001946"/>
    </source>
</evidence>
<evidence type="ECO:0000313" key="6">
    <source>
        <dbReference type="Proteomes" id="UP000000653"/>
    </source>
</evidence>
<dbReference type="HOGENOM" id="CLU_037162_13_0_6"/>
<proteinExistence type="predicted"/>
<dbReference type="AlphaFoldDB" id="A0A0H2ZM79"/>
<dbReference type="KEGG" id="pau:PA14_19205"/>
<dbReference type="GO" id="GO:0016787">
    <property type="term" value="F:hydrolase activity"/>
    <property type="evidence" value="ECO:0007669"/>
    <property type="project" value="UniProtKB-KW"/>
</dbReference>
<evidence type="ECO:0000256" key="3">
    <source>
        <dbReference type="SAM" id="MobiDB-lite"/>
    </source>
</evidence>
<dbReference type="Pfam" id="PF00293">
    <property type="entry name" value="NUDIX"/>
    <property type="match status" value="1"/>
</dbReference>
<dbReference type="PROSITE" id="PS51462">
    <property type="entry name" value="NUDIX"/>
    <property type="match status" value="1"/>
</dbReference>
<dbReference type="EMBL" id="CP000438">
    <property type="protein sequence ID" value="ABJ15694.1"/>
    <property type="molecule type" value="Genomic_DNA"/>
</dbReference>
<keyword evidence="2" id="KW-0378">Hydrolase</keyword>
<gene>
    <name evidence="5" type="ordered locus">PA14_19205</name>
</gene>
<evidence type="ECO:0000259" key="4">
    <source>
        <dbReference type="PROSITE" id="PS51462"/>
    </source>
</evidence>
<comment type="cofactor">
    <cofactor evidence="1">
        <name>Mg(2+)</name>
        <dbReference type="ChEBI" id="CHEBI:18420"/>
    </cofactor>
</comment>
<dbReference type="PROSITE" id="PS00893">
    <property type="entry name" value="NUDIX_BOX"/>
    <property type="match status" value="1"/>
</dbReference>
<evidence type="ECO:0000313" key="5">
    <source>
        <dbReference type="EMBL" id="ABJ15694.1"/>
    </source>
</evidence>
<dbReference type="PANTHER" id="PTHR43046:SF2">
    <property type="entry name" value="8-OXO-DGTP DIPHOSPHATASE-RELATED"/>
    <property type="match status" value="1"/>
</dbReference>
<dbReference type="Gene3D" id="3.90.79.10">
    <property type="entry name" value="Nucleoside Triphosphate Pyrophosphohydrolase"/>
    <property type="match status" value="1"/>
</dbReference>
<dbReference type="PANTHER" id="PTHR43046">
    <property type="entry name" value="GDP-MANNOSE MANNOSYL HYDROLASE"/>
    <property type="match status" value="1"/>
</dbReference>
<dbReference type="SUPFAM" id="SSF55811">
    <property type="entry name" value="Nudix"/>
    <property type="match status" value="1"/>
</dbReference>
<feature type="region of interest" description="Disordered" evidence="3">
    <location>
        <begin position="133"/>
        <end position="152"/>
    </location>
</feature>
<evidence type="ECO:0000256" key="2">
    <source>
        <dbReference type="ARBA" id="ARBA00022801"/>
    </source>
</evidence>
<dbReference type="InterPro" id="IPR000086">
    <property type="entry name" value="NUDIX_hydrolase_dom"/>
</dbReference>
<sequence length="152" mass="16687">MTDKLLSISAACLFDDQGNLLLVRKRGTQAFMLPGGKREPGETPLAALQRELLEELRLPMGASTFEHLGSFQAPAANEANTRVDADIYVARLPHAVCAQAELEELAWLVPGQAQPDNLAPLLRDHVLPALARRAAENPETQAEHRTRPDHVR</sequence>
<dbReference type="CDD" id="cd04690">
    <property type="entry name" value="NUDIX_Hydrolase"/>
    <property type="match status" value="1"/>
</dbReference>
<organism evidence="5 6">
    <name type="scientific">Pseudomonas aeruginosa (strain UCBPP-PA14)</name>
    <dbReference type="NCBI Taxonomy" id="208963"/>
    <lineage>
        <taxon>Bacteria</taxon>
        <taxon>Pseudomonadati</taxon>
        <taxon>Pseudomonadota</taxon>
        <taxon>Gammaproteobacteria</taxon>
        <taxon>Pseudomonadales</taxon>
        <taxon>Pseudomonadaceae</taxon>
        <taxon>Pseudomonas</taxon>
    </lineage>
</organism>
<dbReference type="BioCyc" id="PAER208963:G1G74-1583-MONOMER"/>
<reference evidence="5 6" key="1">
    <citation type="journal article" date="2006" name="Genome Biol.">
        <title>Genomic analysis reveals that Pseudomonas aeruginosa virulence is combinatorial.</title>
        <authorList>
            <person name="Lee D.G."/>
            <person name="Urbach J.M."/>
            <person name="Wu G."/>
            <person name="Liberati N.T."/>
            <person name="Feinbaum R.L."/>
            <person name="Miyata S."/>
            <person name="Diggins L.T."/>
            <person name="He J."/>
            <person name="Saucier M."/>
            <person name="Deziel E."/>
            <person name="Friedman L."/>
            <person name="Li L."/>
            <person name="Grills G."/>
            <person name="Montgomery K."/>
            <person name="Kucherlapati R."/>
            <person name="Rahme L.G."/>
            <person name="Ausubel F.M."/>
        </authorList>
    </citation>
    <scope>NUCLEOTIDE SEQUENCE [LARGE SCALE GENOMIC DNA]</scope>
    <source>
        <strain evidence="5 6">UCBPP-PA14</strain>
    </source>
</reference>
<dbReference type="RefSeq" id="WP_003138184.1">
    <property type="nucleotide sequence ID" value="NC_008463.1"/>
</dbReference>